<evidence type="ECO:0000313" key="6">
    <source>
        <dbReference type="EMBL" id="TCV87455.1"/>
    </source>
</evidence>
<dbReference type="PANTHER" id="PTHR10434:SF66">
    <property type="entry name" value="PHOSPHOLIPID_GLYCEROL ACYLTRANSFERASE DOMAIN-CONTAINING PROTEIN"/>
    <property type="match status" value="1"/>
</dbReference>
<dbReference type="InterPro" id="IPR002123">
    <property type="entry name" value="Plipid/glycerol_acylTrfase"/>
</dbReference>
<keyword evidence="4" id="KW-0472">Membrane</keyword>
<name>A0A4R3Y5D2_9PROT</name>
<evidence type="ECO:0000256" key="3">
    <source>
        <dbReference type="ARBA" id="ARBA00023315"/>
    </source>
</evidence>
<dbReference type="EMBL" id="SMCO01000005">
    <property type="protein sequence ID" value="TCV87455.1"/>
    <property type="molecule type" value="Genomic_DNA"/>
</dbReference>
<protein>
    <submittedName>
        <fullName evidence="6">1-acyl-sn-glycerol-3-phosphate acyltransferase</fullName>
    </submittedName>
</protein>
<dbReference type="AlphaFoldDB" id="A0A4R3Y5D2"/>
<reference evidence="6 7" key="1">
    <citation type="submission" date="2019-03" db="EMBL/GenBank/DDBJ databases">
        <title>Genomic Encyclopedia of Type Strains, Phase IV (KMG-IV): sequencing the most valuable type-strain genomes for metagenomic binning, comparative biology and taxonomic classification.</title>
        <authorList>
            <person name="Goeker M."/>
        </authorList>
    </citation>
    <scope>NUCLEOTIDE SEQUENCE [LARGE SCALE GENOMIC DNA]</scope>
    <source>
        <strain evidence="6 7">DSM 100309</strain>
    </source>
</reference>
<keyword evidence="7" id="KW-1185">Reference proteome</keyword>
<gene>
    <name evidence="6" type="ORF">EDC63_105124</name>
</gene>
<dbReference type="SUPFAM" id="SSF69593">
    <property type="entry name" value="Glycerol-3-phosphate (1)-acyltransferase"/>
    <property type="match status" value="1"/>
</dbReference>
<evidence type="ECO:0000256" key="4">
    <source>
        <dbReference type="SAM" id="Phobius"/>
    </source>
</evidence>
<keyword evidence="2 6" id="KW-0808">Transferase</keyword>
<proteinExistence type="predicted"/>
<keyword evidence="4" id="KW-1133">Transmembrane helix</keyword>
<dbReference type="Proteomes" id="UP000295367">
    <property type="component" value="Unassembled WGS sequence"/>
</dbReference>
<comment type="pathway">
    <text evidence="1">Lipid metabolism.</text>
</comment>
<evidence type="ECO:0000256" key="1">
    <source>
        <dbReference type="ARBA" id="ARBA00005189"/>
    </source>
</evidence>
<dbReference type="RefSeq" id="WP_223248192.1">
    <property type="nucleotide sequence ID" value="NZ_BHVT01000017.1"/>
</dbReference>
<evidence type="ECO:0000259" key="5">
    <source>
        <dbReference type="SMART" id="SM00563"/>
    </source>
</evidence>
<keyword evidence="3 6" id="KW-0012">Acyltransferase</keyword>
<feature type="transmembrane region" description="Helical" evidence="4">
    <location>
        <begin position="53"/>
        <end position="74"/>
    </location>
</feature>
<dbReference type="GO" id="GO:0006654">
    <property type="term" value="P:phosphatidic acid biosynthetic process"/>
    <property type="evidence" value="ECO:0007669"/>
    <property type="project" value="TreeGrafter"/>
</dbReference>
<sequence length="264" mass="29294">MNPILKWLRLPYEYFVLYGGLLFFGVMCLSWSLPASLLYPLLPRKIGAPLGQFVIMAGFRSYIFLLNASGIVKCDLSALDALRKEGSLIIAPNHPALIDVVLVASRLPHIVCVMKAWIWDSLMLGGGARLAGYIRNDSPGNMIRLASAATQNGNQLLIFPEGTRTQAHPINDFKAGFALIAKKAGVPVQTVFIETNSPFLCKDWPLLKKPEFPIYYRVCLGQRFEVSGDVKTFVSELKRYFIQHLESPNHCPGESSPLNITLNA</sequence>
<evidence type="ECO:0000313" key="7">
    <source>
        <dbReference type="Proteomes" id="UP000295367"/>
    </source>
</evidence>
<keyword evidence="4" id="KW-0812">Transmembrane</keyword>
<accession>A0A4R3Y5D2</accession>
<dbReference type="GO" id="GO:0003841">
    <property type="term" value="F:1-acylglycerol-3-phosphate O-acyltransferase activity"/>
    <property type="evidence" value="ECO:0007669"/>
    <property type="project" value="TreeGrafter"/>
</dbReference>
<feature type="domain" description="Phospholipid/glycerol acyltransferase" evidence="5">
    <location>
        <begin position="88"/>
        <end position="196"/>
    </location>
</feature>
<dbReference type="PANTHER" id="PTHR10434">
    <property type="entry name" value="1-ACYL-SN-GLYCEROL-3-PHOSPHATE ACYLTRANSFERASE"/>
    <property type="match status" value="1"/>
</dbReference>
<organism evidence="6 7">
    <name type="scientific">Sulfurirhabdus autotrophica</name>
    <dbReference type="NCBI Taxonomy" id="1706046"/>
    <lineage>
        <taxon>Bacteria</taxon>
        <taxon>Pseudomonadati</taxon>
        <taxon>Pseudomonadota</taxon>
        <taxon>Betaproteobacteria</taxon>
        <taxon>Nitrosomonadales</taxon>
        <taxon>Sulfuricellaceae</taxon>
        <taxon>Sulfurirhabdus</taxon>
    </lineage>
</organism>
<dbReference type="SMART" id="SM00563">
    <property type="entry name" value="PlsC"/>
    <property type="match status" value="1"/>
</dbReference>
<feature type="transmembrane region" description="Helical" evidence="4">
    <location>
        <begin position="12"/>
        <end position="33"/>
    </location>
</feature>
<dbReference type="Pfam" id="PF01553">
    <property type="entry name" value="Acyltransferase"/>
    <property type="match status" value="1"/>
</dbReference>
<comment type="caution">
    <text evidence="6">The sequence shown here is derived from an EMBL/GenBank/DDBJ whole genome shotgun (WGS) entry which is preliminary data.</text>
</comment>
<evidence type="ECO:0000256" key="2">
    <source>
        <dbReference type="ARBA" id="ARBA00022679"/>
    </source>
</evidence>
<dbReference type="CDD" id="cd07989">
    <property type="entry name" value="LPLAT_AGPAT-like"/>
    <property type="match status" value="1"/>
</dbReference>